<evidence type="ECO:0000259" key="1">
    <source>
        <dbReference type="Pfam" id="PF09718"/>
    </source>
</evidence>
<evidence type="ECO:0000313" key="3">
    <source>
        <dbReference type="Proteomes" id="UP000255509"/>
    </source>
</evidence>
<dbReference type="Proteomes" id="UP000255509">
    <property type="component" value="Unassembled WGS sequence"/>
</dbReference>
<reference evidence="2 3" key="1">
    <citation type="submission" date="2018-06" db="EMBL/GenBank/DDBJ databases">
        <authorList>
            <consortium name="Pathogen Informatics"/>
            <person name="Doyle S."/>
        </authorList>
    </citation>
    <scope>NUCLEOTIDE SEQUENCE [LARGE SCALE GENOMIC DNA]</scope>
    <source>
        <strain evidence="2 3">NCTC8258</strain>
    </source>
</reference>
<sequence>MSGLVSNISDALAGNKVDWEDWASSVLQSMQKIILNAMLVDSCAQPVTAVFSVQSAVCLGRAQALYLAVLRPALTTQQRQDFNLTQKGGAYASASLSAYSNSIVSSPTYFAFAKGAGLMGEAGPKLLCR</sequence>
<accession>A0A379W9T3</accession>
<organism evidence="2 3">
    <name type="scientific">Salmonella enterica I</name>
    <dbReference type="NCBI Taxonomy" id="59201"/>
    <lineage>
        <taxon>Bacteria</taxon>
        <taxon>Pseudomonadati</taxon>
        <taxon>Pseudomonadota</taxon>
        <taxon>Gammaproteobacteria</taxon>
        <taxon>Enterobacterales</taxon>
        <taxon>Enterobacteriaceae</taxon>
        <taxon>Salmonella</taxon>
    </lineage>
</organism>
<dbReference type="InterPro" id="IPR006431">
    <property type="entry name" value="Phage_tape_meas_C"/>
</dbReference>
<evidence type="ECO:0000313" key="2">
    <source>
        <dbReference type="EMBL" id="SUH15990.1"/>
    </source>
</evidence>
<gene>
    <name evidence="2" type="ORF">NCTC8258_03733</name>
</gene>
<dbReference type="AlphaFoldDB" id="A0A379W9T3"/>
<dbReference type="EMBL" id="UGXS01000004">
    <property type="protein sequence ID" value="SUH15990.1"/>
    <property type="molecule type" value="Genomic_DNA"/>
</dbReference>
<proteinExistence type="predicted"/>
<protein>
    <submittedName>
        <fullName evidence="2">Tail length tape measure protein</fullName>
    </submittedName>
</protein>
<name>A0A379W9T3_SALET</name>
<dbReference type="Pfam" id="PF09718">
    <property type="entry name" value="Tape_meas_lam_C"/>
    <property type="match status" value="1"/>
</dbReference>
<feature type="domain" description="Bacteriophage tail tape measure C-terminal" evidence="1">
    <location>
        <begin position="1"/>
        <end position="41"/>
    </location>
</feature>